<dbReference type="Pfam" id="PF02586">
    <property type="entry name" value="SRAP"/>
    <property type="match status" value="1"/>
</dbReference>
<dbReference type="EC" id="3.4.-.-" evidence="8"/>
<keyword evidence="9" id="KW-0548">Nucleotidyltransferase</keyword>
<dbReference type="SUPFAM" id="SSF143081">
    <property type="entry name" value="BB1717-like"/>
    <property type="match status" value="1"/>
</dbReference>
<organism evidence="9">
    <name type="scientific">Enterococcus faecium</name>
    <name type="common">Streptococcus faecium</name>
    <dbReference type="NCBI Taxonomy" id="1352"/>
    <lineage>
        <taxon>Bacteria</taxon>
        <taxon>Bacillati</taxon>
        <taxon>Bacillota</taxon>
        <taxon>Bacilli</taxon>
        <taxon>Lactobacillales</taxon>
        <taxon>Enterococcaceae</taxon>
        <taxon>Enterococcus</taxon>
    </lineage>
</organism>
<comment type="similarity">
    <text evidence="1 8">Belongs to the SOS response-associated peptidase family.</text>
</comment>
<evidence type="ECO:0000256" key="5">
    <source>
        <dbReference type="ARBA" id="ARBA00023124"/>
    </source>
</evidence>
<keyword evidence="3" id="KW-0227">DNA damage</keyword>
<keyword evidence="9" id="KW-0614">Plasmid</keyword>
<dbReference type="GO" id="GO:0003887">
    <property type="term" value="F:DNA-directed DNA polymerase activity"/>
    <property type="evidence" value="ECO:0007669"/>
    <property type="project" value="UniProtKB-KW"/>
</dbReference>
<dbReference type="GO" id="GO:0008233">
    <property type="term" value="F:peptidase activity"/>
    <property type="evidence" value="ECO:0007669"/>
    <property type="project" value="UniProtKB-KW"/>
</dbReference>
<evidence type="ECO:0000256" key="3">
    <source>
        <dbReference type="ARBA" id="ARBA00022763"/>
    </source>
</evidence>
<sequence>MEEKNMCGRYFFDLSSRELKDYYDQVIPNATSKQIRVGYNEIFPSNHVVTLAVNQESKIVPGVTKWGFHGFKKGQLMINARAETVEEKKTFSKAFRETRCVFPLSGFYEWDSEKRKLLFTSSESDVFYLGGFYRIHKTGAGFETESIIMTTKPNESVSSIHDRMPLIIQKDHIEKWITELDFARNYLTAGMPELCRTEVTK</sequence>
<protein>
    <recommendedName>
        <fullName evidence="8">Abasic site processing protein</fullName>
        <ecNumber evidence="8">3.4.-.-</ecNumber>
    </recommendedName>
</protein>
<dbReference type="GO" id="GO:0006508">
    <property type="term" value="P:proteolysis"/>
    <property type="evidence" value="ECO:0007669"/>
    <property type="project" value="UniProtKB-KW"/>
</dbReference>
<keyword evidence="9" id="KW-0808">Transferase</keyword>
<dbReference type="InterPro" id="IPR036590">
    <property type="entry name" value="SRAP-like"/>
</dbReference>
<dbReference type="GO" id="GO:0016829">
    <property type="term" value="F:lyase activity"/>
    <property type="evidence" value="ECO:0007669"/>
    <property type="project" value="UniProtKB-KW"/>
</dbReference>
<evidence type="ECO:0000256" key="6">
    <source>
        <dbReference type="ARBA" id="ARBA00023125"/>
    </source>
</evidence>
<evidence type="ECO:0000256" key="2">
    <source>
        <dbReference type="ARBA" id="ARBA00022670"/>
    </source>
</evidence>
<dbReference type="EMBL" id="AM931300">
    <property type="protein sequence ID" value="CAP62668.1"/>
    <property type="molecule type" value="Genomic_DNA"/>
</dbReference>
<geneLocation type="plasmid" evidence="9">
    <name>pVEF3</name>
</geneLocation>
<dbReference type="PANTHER" id="PTHR13604:SF0">
    <property type="entry name" value="ABASIC SITE PROCESSING PROTEIN HMCES"/>
    <property type="match status" value="1"/>
</dbReference>
<keyword evidence="4 8" id="KW-0378">Hydrolase</keyword>
<keyword evidence="5" id="KW-0190">Covalent protein-DNA linkage</keyword>
<reference evidence="9" key="1">
    <citation type="journal article" date="2008" name="Plasmid">
        <title>The toxin-antitoxin system w-e-z ensures stable maintenance of vanA plasmids in an antibiotic-free environment.</title>
        <authorList>
            <person name="Sletvold H."/>
            <person name="Johnsen P.J."/>
            <person name="Simonsen G.S."/>
            <person name="Sundsfjord A."/>
            <person name="Nielsen K.M."/>
        </authorList>
    </citation>
    <scope>NUCLEOTIDE SEQUENCE [LARGE SCALE GENOMIC DNA]</scope>
    <source>
        <strain evidence="9">399/S99/A7</strain>
        <plasmid evidence="9">pVEF3</plasmid>
    </source>
</reference>
<dbReference type="GO" id="GO:0003697">
    <property type="term" value="F:single-stranded DNA binding"/>
    <property type="evidence" value="ECO:0007669"/>
    <property type="project" value="InterPro"/>
</dbReference>
<keyword evidence="9" id="KW-0239">DNA-directed DNA polymerase</keyword>
<dbReference type="GO" id="GO:0106300">
    <property type="term" value="P:protein-DNA covalent cross-linking repair"/>
    <property type="evidence" value="ECO:0007669"/>
    <property type="project" value="InterPro"/>
</dbReference>
<accession>B3CKE7</accession>
<dbReference type="AlphaFoldDB" id="B3CKE7"/>
<evidence type="ECO:0000256" key="8">
    <source>
        <dbReference type="RuleBase" id="RU364100"/>
    </source>
</evidence>
<dbReference type="Gene3D" id="3.90.1680.10">
    <property type="entry name" value="SOS response associated peptidase-like"/>
    <property type="match status" value="1"/>
</dbReference>
<evidence type="ECO:0000313" key="9">
    <source>
        <dbReference type="EMBL" id="CAP62668.1"/>
    </source>
</evidence>
<keyword evidence="2 8" id="KW-0645">Protease</keyword>
<evidence type="ECO:0000256" key="4">
    <source>
        <dbReference type="ARBA" id="ARBA00022801"/>
    </source>
</evidence>
<name>B3CKE7_ENTFC</name>
<dbReference type="GO" id="GO:0003964">
    <property type="term" value="F:RNA-directed DNA polymerase activity"/>
    <property type="evidence" value="ECO:0007669"/>
    <property type="project" value="UniProtKB-KW"/>
</dbReference>
<evidence type="ECO:0000256" key="7">
    <source>
        <dbReference type="ARBA" id="ARBA00023239"/>
    </source>
</evidence>
<dbReference type="PANTHER" id="PTHR13604">
    <property type="entry name" value="DC12-RELATED"/>
    <property type="match status" value="1"/>
</dbReference>
<keyword evidence="6" id="KW-0238">DNA-binding</keyword>
<keyword evidence="7" id="KW-0456">Lyase</keyword>
<keyword evidence="9" id="KW-0695">RNA-directed DNA polymerase</keyword>
<proteinExistence type="inferred from homology"/>
<dbReference type="InterPro" id="IPR003738">
    <property type="entry name" value="SRAP"/>
</dbReference>
<evidence type="ECO:0000256" key="1">
    <source>
        <dbReference type="ARBA" id="ARBA00008136"/>
    </source>
</evidence>